<protein>
    <recommendedName>
        <fullName evidence="2">Acyltransferase 3 domain-containing protein</fullName>
    </recommendedName>
</protein>
<dbReference type="Pfam" id="PF01757">
    <property type="entry name" value="Acyl_transf_3"/>
    <property type="match status" value="1"/>
</dbReference>
<feature type="transmembrane region" description="Helical" evidence="1">
    <location>
        <begin position="256"/>
        <end position="280"/>
    </location>
</feature>
<dbReference type="OrthoDB" id="147882at2"/>
<feature type="transmembrane region" description="Helical" evidence="1">
    <location>
        <begin position="211"/>
        <end position="231"/>
    </location>
</feature>
<dbReference type="InterPro" id="IPR002656">
    <property type="entry name" value="Acyl_transf_3_dom"/>
</dbReference>
<accession>A0A401Z7M5</accession>
<reference evidence="4" key="1">
    <citation type="submission" date="2018-12" db="EMBL/GenBank/DDBJ databases">
        <title>Tengunoibacter tsumagoiensis gen. nov., sp. nov., Dictyobacter kobayashii sp. nov., D. alpinus sp. nov., and D. joshuensis sp. nov. and description of Dictyobacteraceae fam. nov. within the order Ktedonobacterales isolated from Tengu-no-mugimeshi.</title>
        <authorList>
            <person name="Wang C.M."/>
            <person name="Zheng Y."/>
            <person name="Sakai Y."/>
            <person name="Toyoda A."/>
            <person name="Minakuchi Y."/>
            <person name="Abe K."/>
            <person name="Yokota A."/>
            <person name="Yabe S."/>
        </authorList>
    </citation>
    <scope>NUCLEOTIDE SEQUENCE [LARGE SCALE GENOMIC DNA]</scope>
    <source>
        <strain evidence="4">S-27</strain>
    </source>
</reference>
<gene>
    <name evidence="3" type="ORF">KDAU_01820</name>
</gene>
<organism evidence="3 4">
    <name type="scientific">Dictyobacter aurantiacus</name>
    <dbReference type="NCBI Taxonomy" id="1936993"/>
    <lineage>
        <taxon>Bacteria</taxon>
        <taxon>Bacillati</taxon>
        <taxon>Chloroflexota</taxon>
        <taxon>Ktedonobacteria</taxon>
        <taxon>Ktedonobacterales</taxon>
        <taxon>Dictyobacteraceae</taxon>
        <taxon>Dictyobacter</taxon>
    </lineage>
</organism>
<feature type="transmembrane region" description="Helical" evidence="1">
    <location>
        <begin position="343"/>
        <end position="364"/>
    </location>
</feature>
<dbReference type="AlphaFoldDB" id="A0A401Z7M5"/>
<dbReference type="RefSeq" id="WP_126594190.1">
    <property type="nucleotide sequence ID" value="NZ_BIFQ01000001.1"/>
</dbReference>
<evidence type="ECO:0000256" key="1">
    <source>
        <dbReference type="SAM" id="Phobius"/>
    </source>
</evidence>
<sequence length="489" mass="57163">MWWWKASLMPIAHDLMRSMRAWSQSVTFSLEDGKQKKTIYALDGVRALACLGVVSFHLNLWAYVGHVWSPFLDNFGAMVSSLALIGETGVLLFFLLSGFLLFLPYAKAMLFDGDWPSLRRFYIRRIFRILPGYYVALFLMLLYLSPDYLRAANWDKVLLFLTFRMDFPATYQQLNAPFWTLAIEFQFYLLLPLVAWLMGRVVRGGSLRLRLFKMSLCLILLLAWGFLTRYWGFKLADTHQLDAVVPYSFAQMLRPYIFGTVGKFFESFAIGMFVCMLYVYLHNAPDAGRCKRRLERYSPFMLLVGLVLLFVVNIWHYYVIYMIHRAFHFLDPYQDFMESYRDIVMQDGFSIAYGVILFAILHGSRWLQRPFEWAPLRWIGFVSFSLYMWHDPFVIYFLSALLPRFQNLGWSGTAQYIVYVLWVGVTTIPLAFTLYRWVELPGMRLGEKLCKRIERTPRKLETITIQEPAPARKMPMALSGSSSSTKNAI</sequence>
<evidence type="ECO:0000313" key="3">
    <source>
        <dbReference type="EMBL" id="GCE02853.1"/>
    </source>
</evidence>
<feature type="transmembrane region" description="Helical" evidence="1">
    <location>
        <begin position="126"/>
        <end position="144"/>
    </location>
</feature>
<dbReference type="InterPro" id="IPR050879">
    <property type="entry name" value="Acyltransferase_3"/>
</dbReference>
<dbReference type="PANTHER" id="PTHR23028:SF131">
    <property type="entry name" value="BLR2367 PROTEIN"/>
    <property type="match status" value="1"/>
</dbReference>
<keyword evidence="1" id="KW-0812">Transmembrane</keyword>
<name>A0A401Z7M5_9CHLR</name>
<evidence type="ECO:0000259" key="2">
    <source>
        <dbReference type="Pfam" id="PF01757"/>
    </source>
</evidence>
<comment type="caution">
    <text evidence="3">The sequence shown here is derived from an EMBL/GenBank/DDBJ whole genome shotgun (WGS) entry which is preliminary data.</text>
</comment>
<evidence type="ECO:0000313" key="4">
    <source>
        <dbReference type="Proteomes" id="UP000287224"/>
    </source>
</evidence>
<keyword evidence="1" id="KW-1133">Transmembrane helix</keyword>
<feature type="transmembrane region" description="Helical" evidence="1">
    <location>
        <begin position="44"/>
        <end position="64"/>
    </location>
</feature>
<feature type="domain" description="Acyltransferase 3" evidence="2">
    <location>
        <begin position="39"/>
        <end position="436"/>
    </location>
</feature>
<keyword evidence="4" id="KW-1185">Reference proteome</keyword>
<dbReference type="PANTHER" id="PTHR23028">
    <property type="entry name" value="ACETYLTRANSFERASE"/>
    <property type="match status" value="1"/>
</dbReference>
<dbReference type="EMBL" id="BIFQ01000001">
    <property type="protein sequence ID" value="GCE02853.1"/>
    <property type="molecule type" value="Genomic_DNA"/>
</dbReference>
<feature type="transmembrane region" description="Helical" evidence="1">
    <location>
        <begin position="300"/>
        <end position="323"/>
    </location>
</feature>
<dbReference type="GO" id="GO:0000271">
    <property type="term" value="P:polysaccharide biosynthetic process"/>
    <property type="evidence" value="ECO:0007669"/>
    <property type="project" value="TreeGrafter"/>
</dbReference>
<dbReference type="GO" id="GO:0016020">
    <property type="term" value="C:membrane"/>
    <property type="evidence" value="ECO:0007669"/>
    <property type="project" value="TreeGrafter"/>
</dbReference>
<feature type="transmembrane region" description="Helical" evidence="1">
    <location>
        <begin position="178"/>
        <end position="199"/>
    </location>
</feature>
<feature type="transmembrane region" description="Helical" evidence="1">
    <location>
        <begin position="376"/>
        <end position="396"/>
    </location>
</feature>
<dbReference type="GO" id="GO:0016747">
    <property type="term" value="F:acyltransferase activity, transferring groups other than amino-acyl groups"/>
    <property type="evidence" value="ECO:0007669"/>
    <property type="project" value="InterPro"/>
</dbReference>
<feature type="transmembrane region" description="Helical" evidence="1">
    <location>
        <begin position="84"/>
        <end position="105"/>
    </location>
</feature>
<dbReference type="Proteomes" id="UP000287224">
    <property type="component" value="Unassembled WGS sequence"/>
</dbReference>
<proteinExistence type="predicted"/>
<feature type="transmembrane region" description="Helical" evidence="1">
    <location>
        <begin position="416"/>
        <end position="438"/>
    </location>
</feature>
<keyword evidence="1" id="KW-0472">Membrane</keyword>